<name>A0A812T028_9DINO</name>
<evidence type="ECO:0000313" key="2">
    <source>
        <dbReference type="EMBL" id="CAE7503933.1"/>
    </source>
</evidence>
<dbReference type="InterPro" id="IPR000626">
    <property type="entry name" value="Ubiquitin-like_dom"/>
</dbReference>
<dbReference type="SUPFAM" id="SSF54236">
    <property type="entry name" value="Ubiquitin-like"/>
    <property type="match status" value="1"/>
</dbReference>
<dbReference type="AlphaFoldDB" id="A0A812T028"/>
<dbReference type="Gene3D" id="3.10.20.90">
    <property type="entry name" value="Phosphatidylinositol 3-kinase Catalytic Subunit, Chain A, domain 1"/>
    <property type="match status" value="1"/>
</dbReference>
<gene>
    <name evidence="2" type="ORF">SNAT2548_LOCUS28220</name>
</gene>
<dbReference type="InterPro" id="IPR029071">
    <property type="entry name" value="Ubiquitin-like_domsf"/>
</dbReference>
<dbReference type="Proteomes" id="UP000604046">
    <property type="component" value="Unassembled WGS sequence"/>
</dbReference>
<dbReference type="CDD" id="cd17039">
    <property type="entry name" value="Ubl_ubiquitin_like"/>
    <property type="match status" value="1"/>
</dbReference>
<organism evidence="2 3">
    <name type="scientific">Symbiodinium natans</name>
    <dbReference type="NCBI Taxonomy" id="878477"/>
    <lineage>
        <taxon>Eukaryota</taxon>
        <taxon>Sar</taxon>
        <taxon>Alveolata</taxon>
        <taxon>Dinophyceae</taxon>
        <taxon>Suessiales</taxon>
        <taxon>Symbiodiniaceae</taxon>
        <taxon>Symbiodinium</taxon>
    </lineage>
</organism>
<sequence length="174" mass="19730">MAYVRPHMEDYQQVTGQIEVLVRSIGGTTLTYNMDKTAIIGDLKQRITKQTGVKYHEIRLVLQHQQAEPDTFEKIYKYATRGSPLEMSLVVMPSCRWCNVHLTAATTTVETDIGEYCSQRCHALMSRELQDPNSVFAVFGISAETQPRPQQQLPPAYATLGYETGWGTEPRRFA</sequence>
<dbReference type="OrthoDB" id="423644at2759"/>
<proteinExistence type="predicted"/>
<evidence type="ECO:0000259" key="1">
    <source>
        <dbReference type="PROSITE" id="PS50053"/>
    </source>
</evidence>
<protein>
    <recommendedName>
        <fullName evidence="1">Ubiquitin-like domain-containing protein</fullName>
    </recommendedName>
</protein>
<evidence type="ECO:0000313" key="3">
    <source>
        <dbReference type="Proteomes" id="UP000604046"/>
    </source>
</evidence>
<comment type="caution">
    <text evidence="2">The sequence shown here is derived from an EMBL/GenBank/DDBJ whole genome shotgun (WGS) entry which is preliminary data.</text>
</comment>
<accession>A0A812T028</accession>
<dbReference type="PROSITE" id="PS50053">
    <property type="entry name" value="UBIQUITIN_2"/>
    <property type="match status" value="1"/>
</dbReference>
<dbReference type="EMBL" id="CAJNDS010002508">
    <property type="protein sequence ID" value="CAE7503933.1"/>
    <property type="molecule type" value="Genomic_DNA"/>
</dbReference>
<keyword evidence="3" id="KW-1185">Reference proteome</keyword>
<feature type="domain" description="Ubiquitin-like" evidence="1">
    <location>
        <begin position="18"/>
        <end position="70"/>
    </location>
</feature>
<reference evidence="2" key="1">
    <citation type="submission" date="2021-02" db="EMBL/GenBank/DDBJ databases">
        <authorList>
            <person name="Dougan E. K."/>
            <person name="Rhodes N."/>
            <person name="Thang M."/>
            <person name="Chan C."/>
        </authorList>
    </citation>
    <scope>NUCLEOTIDE SEQUENCE</scope>
</reference>